<dbReference type="KEGG" id="gfe:Gferi_15355"/>
<dbReference type="Proteomes" id="UP000095743">
    <property type="component" value="Chromosome"/>
</dbReference>
<keyword evidence="3" id="KW-1185">Reference proteome</keyword>
<dbReference type="AlphaFoldDB" id="A0A1D8GIR7"/>
<organism evidence="2 3">
    <name type="scientific">Geosporobacter ferrireducens</name>
    <dbReference type="NCBI Taxonomy" id="1424294"/>
    <lineage>
        <taxon>Bacteria</taxon>
        <taxon>Bacillati</taxon>
        <taxon>Bacillota</taxon>
        <taxon>Clostridia</taxon>
        <taxon>Peptostreptococcales</taxon>
        <taxon>Thermotaleaceae</taxon>
        <taxon>Geosporobacter</taxon>
    </lineage>
</organism>
<dbReference type="STRING" id="1424294.Gferi_15355"/>
<dbReference type="OrthoDB" id="3255142at2"/>
<sequence length="163" mass="18455">MDKAMSAAELKEHIQGFLKEHREASLATSLNNIPRSSPVQYSIGEDMNIYIFSAGGEKFHAIDENPNVCLLVNTEYISPRRIKGVQVFGKATTSIQQSEIFDEAKAYVPDPFFIEHERESLKAIKIVPSEIVYLDSIDEGERTKQILKNNQVIVKEESFITLH</sequence>
<accession>A0A1D8GIR7</accession>
<dbReference type="RefSeq" id="WP_069977983.1">
    <property type="nucleotide sequence ID" value="NZ_CP017269.1"/>
</dbReference>
<reference evidence="2 3" key="1">
    <citation type="submission" date="2016-09" db="EMBL/GenBank/DDBJ databases">
        <title>Genomic analysis reveals versatility of anaerobic energy metabolism of Geosporobacter ferrireducens IRF9 of phylum Firmicutes.</title>
        <authorList>
            <person name="Kim S.-J."/>
        </authorList>
    </citation>
    <scope>NUCLEOTIDE SEQUENCE [LARGE SCALE GENOMIC DNA]</scope>
    <source>
        <strain evidence="2 3">IRF9</strain>
    </source>
</reference>
<evidence type="ECO:0000259" key="1">
    <source>
        <dbReference type="Pfam" id="PF01243"/>
    </source>
</evidence>
<dbReference type="Gene3D" id="2.30.110.10">
    <property type="entry name" value="Electron Transport, Fmn-binding Protein, Chain A"/>
    <property type="match status" value="1"/>
</dbReference>
<dbReference type="InterPro" id="IPR012349">
    <property type="entry name" value="Split_barrel_FMN-bd"/>
</dbReference>
<feature type="domain" description="Pyridoxamine 5'-phosphate oxidase N-terminal" evidence="1">
    <location>
        <begin position="10"/>
        <end position="133"/>
    </location>
</feature>
<name>A0A1D8GIR7_9FIRM</name>
<protein>
    <submittedName>
        <fullName evidence="2">Pyridoxamine 5'-phosphate oxidase</fullName>
    </submittedName>
</protein>
<dbReference type="InterPro" id="IPR011576">
    <property type="entry name" value="Pyridox_Oxase_N"/>
</dbReference>
<evidence type="ECO:0000313" key="2">
    <source>
        <dbReference type="EMBL" id="AOT70810.1"/>
    </source>
</evidence>
<proteinExistence type="predicted"/>
<dbReference type="SUPFAM" id="SSF50475">
    <property type="entry name" value="FMN-binding split barrel"/>
    <property type="match status" value="1"/>
</dbReference>
<dbReference type="EMBL" id="CP017269">
    <property type="protein sequence ID" value="AOT70810.1"/>
    <property type="molecule type" value="Genomic_DNA"/>
</dbReference>
<dbReference type="Pfam" id="PF01243">
    <property type="entry name" value="PNPOx_N"/>
    <property type="match status" value="1"/>
</dbReference>
<gene>
    <name evidence="2" type="ORF">Gferi_15355</name>
</gene>
<evidence type="ECO:0000313" key="3">
    <source>
        <dbReference type="Proteomes" id="UP000095743"/>
    </source>
</evidence>